<dbReference type="HOGENOM" id="CLU_428758_0_0_7"/>
<reference evidence="3" key="1">
    <citation type="submission" date="2009-01" db="EMBL/GenBank/DDBJ databases">
        <title>Complete sequence of Anaeromyxobacter dehalogenans 2CP-1.</title>
        <authorList>
            <consortium name="US DOE Joint Genome Institute"/>
            <person name="Lucas S."/>
            <person name="Copeland A."/>
            <person name="Lapidus A."/>
            <person name="Glavina del Rio T."/>
            <person name="Dalin E."/>
            <person name="Tice H."/>
            <person name="Bruce D."/>
            <person name="Goodwin L."/>
            <person name="Pitluck S."/>
            <person name="Saunders E."/>
            <person name="Brettin T."/>
            <person name="Detter J.C."/>
            <person name="Han C."/>
            <person name="Larimer F."/>
            <person name="Land M."/>
            <person name="Hauser L."/>
            <person name="Kyrpides N."/>
            <person name="Ovchinnikova G."/>
            <person name="Beliaev A.S."/>
            <person name="Richardson P."/>
        </authorList>
    </citation>
    <scope>NUCLEOTIDE SEQUENCE</scope>
    <source>
        <strain evidence="3">2CP-1</strain>
    </source>
</reference>
<keyword evidence="4" id="KW-1185">Reference proteome</keyword>
<dbReference type="PANTHER" id="PTHR22946:SF9">
    <property type="entry name" value="POLYKETIDE TRANSFERASE AF380"/>
    <property type="match status" value="1"/>
</dbReference>
<proteinExistence type="predicted"/>
<sequence>MRDANMAGRPPAATDEQAFYFTSAGRRLFAVLHAPPDPAASRGGWLLCAPFGEERGFAQRTCVEWARALAAAGHWVLRFDVRGYGDSEGLFEEFTADDHVEDVLAARLELERRAGVRCEGLWGLRLGATLATLAAARGGLDVALALWEPVVSGERYVDGLLRAVMVKEMTNTGRAPRTRDQLREHLAAGGQVIVEGHPVTEAIHRSIADIDLGAPVAPARGPAFIAQISARAEPRPRRDLERLRTALGDARLELIQAPPPWQQNDEYADTVRPAALFEATLRWIAALPATAPLPVHAAPEPPATEWRAADGCVERAVTIPAASGTLRAILHLPETVDRSRPAVLMVTPGFNCRTARYRLYVRLARELARRGWVALRPDPHGIGDSDGTIDHASVADLYNDIENGVFVEDTRAALAFLESSIGVGSAFLVGLCGGANTSVRVGASDPRVAGVVASELPFLLTPHIGADEAAAPVPVARAAADHFLRSYARKLLDAEAWRRFFSMKSDYRSLLTSLRVALVRRLWPRRAKADDAWFQARLGPLANLGLVAAFRGCLARRIPVLCLFGATHNSWYFSELWPGFRTSAGGAEARVSTKSIPNADPGFSLPEHARAFLDAVIGWAEARGGSVAEAPPAARRTA</sequence>
<dbReference type="AlphaFoldDB" id="B8JFC4"/>
<dbReference type="GO" id="GO:0052689">
    <property type="term" value="F:carboxylic ester hydrolase activity"/>
    <property type="evidence" value="ECO:0007669"/>
    <property type="project" value="UniProtKB-ARBA"/>
</dbReference>
<name>B8JFC4_ANAD2</name>
<organism evidence="3 4">
    <name type="scientific">Anaeromyxobacter dehalogenans (strain ATCC BAA-258 / DSM 21875 / 2CP-1)</name>
    <dbReference type="NCBI Taxonomy" id="455488"/>
    <lineage>
        <taxon>Bacteria</taxon>
        <taxon>Pseudomonadati</taxon>
        <taxon>Myxococcota</taxon>
        <taxon>Myxococcia</taxon>
        <taxon>Myxococcales</taxon>
        <taxon>Cystobacterineae</taxon>
        <taxon>Anaeromyxobacteraceae</taxon>
        <taxon>Anaeromyxobacter</taxon>
    </lineage>
</organism>
<gene>
    <name evidence="3" type="ordered locus">A2cp1_2964</name>
</gene>
<dbReference type="InterPro" id="IPR002925">
    <property type="entry name" value="Dienelactn_hydro"/>
</dbReference>
<dbReference type="RefSeq" id="WP_012634033.1">
    <property type="nucleotide sequence ID" value="NC_011891.1"/>
</dbReference>
<dbReference type="PANTHER" id="PTHR22946">
    <property type="entry name" value="DIENELACTONE HYDROLASE DOMAIN-CONTAINING PROTEIN-RELATED"/>
    <property type="match status" value="1"/>
</dbReference>
<evidence type="ECO:0000256" key="1">
    <source>
        <dbReference type="ARBA" id="ARBA00022801"/>
    </source>
</evidence>
<dbReference type="EMBL" id="CP001359">
    <property type="protein sequence ID" value="ACL66301.1"/>
    <property type="molecule type" value="Genomic_DNA"/>
</dbReference>
<feature type="domain" description="Dienelactone hydrolase" evidence="2">
    <location>
        <begin position="327"/>
        <end position="497"/>
    </location>
</feature>
<dbReference type="InterPro" id="IPR050261">
    <property type="entry name" value="FrsA_esterase"/>
</dbReference>
<evidence type="ECO:0000313" key="4">
    <source>
        <dbReference type="Proteomes" id="UP000007089"/>
    </source>
</evidence>
<dbReference type="KEGG" id="acp:A2cp1_2964"/>
<dbReference type="InterPro" id="IPR029058">
    <property type="entry name" value="AB_hydrolase_fold"/>
</dbReference>
<dbReference type="SUPFAM" id="SSF53474">
    <property type="entry name" value="alpha/beta-Hydrolases"/>
    <property type="match status" value="2"/>
</dbReference>
<protein>
    <recommendedName>
        <fullName evidence="2">Dienelactone hydrolase domain-containing protein</fullName>
    </recommendedName>
</protein>
<keyword evidence="1" id="KW-0378">Hydrolase</keyword>
<dbReference type="Gene3D" id="3.40.50.1820">
    <property type="entry name" value="alpha/beta hydrolase"/>
    <property type="match status" value="2"/>
</dbReference>
<evidence type="ECO:0000259" key="2">
    <source>
        <dbReference type="Pfam" id="PF01738"/>
    </source>
</evidence>
<dbReference type="Proteomes" id="UP000007089">
    <property type="component" value="Chromosome"/>
</dbReference>
<dbReference type="Pfam" id="PF01738">
    <property type="entry name" value="DLH"/>
    <property type="match status" value="1"/>
</dbReference>
<evidence type="ECO:0000313" key="3">
    <source>
        <dbReference type="EMBL" id="ACL66301.1"/>
    </source>
</evidence>
<accession>B8JFC4</accession>